<gene>
    <name evidence="6" type="ORF">CBW24_17445</name>
</gene>
<keyword evidence="6" id="KW-0614">Plasmid</keyword>
<sequence length="304" mass="33461">MKIDPRLFRFLWAIEEHGTFIRAARAEGISQPALSSKIAILEQQLGTKLIDRGRHGARLNSFGRLLLRHARAIDAIVDRAAEEVRTSVEGSSGMLVLGGTPISMIEIIPKSLDQLVRQNDNIRVSLVEADDDILLDRLRAGEIELMLGGLLAGETGSDIIESPLVNFPLRAVIGRANKFWNRDAISLDELLTQAWALPASGSVIRSYVDAIFVNAGASVPASHWSCSSMHGLKAVIQHTDRVTVMPGHALDLEERTGVLKTLTLKGPTSNRRLNILRMRHLPLSPVAESFVTHVRRMAETIARR</sequence>
<dbReference type="Gene3D" id="1.10.10.10">
    <property type="entry name" value="Winged helix-like DNA-binding domain superfamily/Winged helix DNA-binding domain"/>
    <property type="match status" value="1"/>
</dbReference>
<dbReference type="InterPro" id="IPR005119">
    <property type="entry name" value="LysR_subst-bd"/>
</dbReference>
<reference evidence="6 7" key="1">
    <citation type="submission" date="2017-05" db="EMBL/GenBank/DDBJ databases">
        <title>Comparative genomic and metabolic analysis of manganese-oxidizing mechanisms in Celeribater manganoxidans DY25T: its adaption to the environment of polymetallic nodule.</title>
        <authorList>
            <person name="Wang X."/>
        </authorList>
    </citation>
    <scope>NUCLEOTIDE SEQUENCE [LARGE SCALE GENOMIC DNA]</scope>
    <source>
        <strain evidence="6 7">DY25</strain>
        <plasmid evidence="7">pdy25-c</plasmid>
    </source>
</reference>
<organism evidence="6 7">
    <name type="scientific">Pacificitalea manganoxidans</name>
    <dbReference type="NCBI Taxonomy" id="1411902"/>
    <lineage>
        <taxon>Bacteria</taxon>
        <taxon>Pseudomonadati</taxon>
        <taxon>Pseudomonadota</taxon>
        <taxon>Alphaproteobacteria</taxon>
        <taxon>Rhodobacterales</taxon>
        <taxon>Paracoccaceae</taxon>
        <taxon>Pacificitalea</taxon>
    </lineage>
</organism>
<dbReference type="Pfam" id="PF00126">
    <property type="entry name" value="HTH_1"/>
    <property type="match status" value="1"/>
</dbReference>
<keyword evidence="3" id="KW-0238">DNA-binding</keyword>
<name>A0A291M5A6_9RHOB</name>
<dbReference type="SUPFAM" id="SSF46785">
    <property type="entry name" value="Winged helix' DNA-binding domain"/>
    <property type="match status" value="1"/>
</dbReference>
<dbReference type="Gene3D" id="3.40.190.290">
    <property type="match status" value="1"/>
</dbReference>
<protein>
    <recommendedName>
        <fullName evidence="5">HTH lysR-type domain-containing protein</fullName>
    </recommendedName>
</protein>
<evidence type="ECO:0000256" key="3">
    <source>
        <dbReference type="ARBA" id="ARBA00023125"/>
    </source>
</evidence>
<dbReference type="Pfam" id="PF03466">
    <property type="entry name" value="LysR_substrate"/>
    <property type="match status" value="1"/>
</dbReference>
<accession>A0A291M5A6</accession>
<evidence type="ECO:0000313" key="6">
    <source>
        <dbReference type="EMBL" id="ATI43915.1"/>
    </source>
</evidence>
<dbReference type="PANTHER" id="PTHR30419">
    <property type="entry name" value="HTH-TYPE TRANSCRIPTIONAL REGULATOR YBHD"/>
    <property type="match status" value="1"/>
</dbReference>
<dbReference type="PROSITE" id="PS50931">
    <property type="entry name" value="HTH_LYSR"/>
    <property type="match status" value="1"/>
</dbReference>
<dbReference type="GO" id="GO:0005829">
    <property type="term" value="C:cytosol"/>
    <property type="evidence" value="ECO:0007669"/>
    <property type="project" value="TreeGrafter"/>
</dbReference>
<comment type="similarity">
    <text evidence="1">Belongs to the LysR transcriptional regulatory family.</text>
</comment>
<dbReference type="GO" id="GO:0003677">
    <property type="term" value="F:DNA binding"/>
    <property type="evidence" value="ECO:0007669"/>
    <property type="project" value="UniProtKB-KW"/>
</dbReference>
<dbReference type="GO" id="GO:0003700">
    <property type="term" value="F:DNA-binding transcription factor activity"/>
    <property type="evidence" value="ECO:0007669"/>
    <property type="project" value="InterPro"/>
</dbReference>
<dbReference type="EMBL" id="CP021407">
    <property type="protein sequence ID" value="ATI43915.1"/>
    <property type="molecule type" value="Genomic_DNA"/>
</dbReference>
<dbReference type="InterPro" id="IPR000847">
    <property type="entry name" value="LysR_HTH_N"/>
</dbReference>
<evidence type="ECO:0000256" key="2">
    <source>
        <dbReference type="ARBA" id="ARBA00023015"/>
    </source>
</evidence>
<proteinExistence type="inferred from homology"/>
<geneLocation type="plasmid" evidence="7">
    <name>pdy25-c</name>
</geneLocation>
<dbReference type="KEGG" id="cmag:CBW24_17445"/>
<dbReference type="InterPro" id="IPR050950">
    <property type="entry name" value="HTH-type_LysR_regulators"/>
</dbReference>
<dbReference type="PANTHER" id="PTHR30419:SF8">
    <property type="entry name" value="NITROGEN ASSIMILATION TRANSCRIPTIONAL ACTIVATOR-RELATED"/>
    <property type="match status" value="1"/>
</dbReference>
<keyword evidence="4" id="KW-0804">Transcription</keyword>
<keyword evidence="2" id="KW-0805">Transcription regulation</keyword>
<feature type="domain" description="HTH lysR-type" evidence="5">
    <location>
        <begin position="3"/>
        <end position="60"/>
    </location>
</feature>
<dbReference type="OrthoDB" id="5297263at2"/>
<keyword evidence="7" id="KW-1185">Reference proteome</keyword>
<dbReference type="InterPro" id="IPR036388">
    <property type="entry name" value="WH-like_DNA-bd_sf"/>
</dbReference>
<evidence type="ECO:0000256" key="4">
    <source>
        <dbReference type="ARBA" id="ARBA00023163"/>
    </source>
</evidence>
<evidence type="ECO:0000313" key="7">
    <source>
        <dbReference type="Proteomes" id="UP000219050"/>
    </source>
</evidence>
<dbReference type="AlphaFoldDB" id="A0A291M5A6"/>
<dbReference type="PRINTS" id="PR00039">
    <property type="entry name" value="HTHLYSR"/>
</dbReference>
<dbReference type="SUPFAM" id="SSF53850">
    <property type="entry name" value="Periplasmic binding protein-like II"/>
    <property type="match status" value="1"/>
</dbReference>
<dbReference type="RefSeq" id="WP_097374541.1">
    <property type="nucleotide sequence ID" value="NZ_CP021407.1"/>
</dbReference>
<evidence type="ECO:0000259" key="5">
    <source>
        <dbReference type="PROSITE" id="PS50931"/>
    </source>
</evidence>
<dbReference type="InterPro" id="IPR036390">
    <property type="entry name" value="WH_DNA-bd_sf"/>
</dbReference>
<dbReference type="Proteomes" id="UP000219050">
    <property type="component" value="Plasmid pDY25-C"/>
</dbReference>
<evidence type="ECO:0000256" key="1">
    <source>
        <dbReference type="ARBA" id="ARBA00009437"/>
    </source>
</evidence>